<organism evidence="2">
    <name type="scientific">Tanacetum cinerariifolium</name>
    <name type="common">Dalmatian daisy</name>
    <name type="synonym">Chrysanthemum cinerariifolium</name>
    <dbReference type="NCBI Taxonomy" id="118510"/>
    <lineage>
        <taxon>Eukaryota</taxon>
        <taxon>Viridiplantae</taxon>
        <taxon>Streptophyta</taxon>
        <taxon>Embryophyta</taxon>
        <taxon>Tracheophyta</taxon>
        <taxon>Spermatophyta</taxon>
        <taxon>Magnoliopsida</taxon>
        <taxon>eudicotyledons</taxon>
        <taxon>Gunneridae</taxon>
        <taxon>Pentapetalae</taxon>
        <taxon>asterids</taxon>
        <taxon>campanulids</taxon>
        <taxon>Asterales</taxon>
        <taxon>Asteraceae</taxon>
        <taxon>Asteroideae</taxon>
        <taxon>Anthemideae</taxon>
        <taxon>Anthemidinae</taxon>
        <taxon>Tanacetum</taxon>
    </lineage>
</organism>
<feature type="compositionally biased region" description="Low complexity" evidence="1">
    <location>
        <begin position="125"/>
        <end position="145"/>
    </location>
</feature>
<reference evidence="2" key="1">
    <citation type="journal article" date="2019" name="Sci. Rep.">
        <title>Draft genome of Tanacetum cinerariifolium, the natural source of mosquito coil.</title>
        <authorList>
            <person name="Yamashiro T."/>
            <person name="Shiraishi A."/>
            <person name="Satake H."/>
            <person name="Nakayama K."/>
        </authorList>
    </citation>
    <scope>NUCLEOTIDE SEQUENCE</scope>
</reference>
<feature type="region of interest" description="Disordered" evidence="1">
    <location>
        <begin position="291"/>
        <end position="395"/>
    </location>
</feature>
<name>A0A6L2K4K1_TANCI</name>
<evidence type="ECO:0000313" key="2">
    <source>
        <dbReference type="EMBL" id="GEU43657.1"/>
    </source>
</evidence>
<feature type="region of interest" description="Disordered" evidence="1">
    <location>
        <begin position="109"/>
        <end position="155"/>
    </location>
</feature>
<dbReference type="AlphaFoldDB" id="A0A6L2K4K1"/>
<proteinExistence type="predicted"/>
<feature type="compositionally biased region" description="Low complexity" evidence="1">
    <location>
        <begin position="357"/>
        <end position="373"/>
    </location>
</feature>
<comment type="caution">
    <text evidence="2">The sequence shown here is derived from an EMBL/GenBank/DDBJ whole genome shotgun (WGS) entry which is preliminary data.</text>
</comment>
<feature type="compositionally biased region" description="Polar residues" evidence="1">
    <location>
        <begin position="384"/>
        <end position="395"/>
    </location>
</feature>
<dbReference type="EMBL" id="BKCJ010001739">
    <property type="protein sequence ID" value="GEU43657.1"/>
    <property type="molecule type" value="Genomic_DNA"/>
</dbReference>
<sequence length="395" mass="43403">MSETSIDNNTSCFVFQRQKASDYDNSGPAPQLKNISPSADTTALSKQESKHVIPATSGHHTAAYTTIVIISLPRYLSTKFTISPPPPHHRRPTFAAPLVAAIISTSSSLRHHHLRPTSSPPSPHHPVSTNTTATTSPPSSSSSAVNHHDHHRGSAANRNNHFTIYFRVWMNLKTSLELPHLILKAITFAVTKSCDHELFMKLTDLGALELMDLIHARTNKCVQYSTAYRISSLTSSSHLLTFDLGMLFFEMSSLFGFIHFYHLVTLSTHTYLPSIFSGAVTYSLARFRPLQATTPSPTPPSSSSPHPAAFPPRSPSPRHRLTTVDPPSQPHQPLPSSSCHHHLRPIPSPSSPHHLVSTNTIATTSPPSSSSSTVNHHDHHRGSAANQNHHFTMYF</sequence>
<feature type="region of interest" description="Disordered" evidence="1">
    <location>
        <begin position="22"/>
        <end position="43"/>
    </location>
</feature>
<protein>
    <submittedName>
        <fullName evidence="2">Uncharacterized protein</fullName>
    </submittedName>
</protein>
<feature type="compositionally biased region" description="Polar residues" evidence="1">
    <location>
        <begin position="33"/>
        <end position="43"/>
    </location>
</feature>
<gene>
    <name evidence="2" type="ORF">Tci_015635</name>
</gene>
<feature type="compositionally biased region" description="Pro residues" evidence="1">
    <location>
        <begin position="296"/>
        <end position="315"/>
    </location>
</feature>
<accession>A0A6L2K4K1</accession>
<evidence type="ECO:0000256" key="1">
    <source>
        <dbReference type="SAM" id="MobiDB-lite"/>
    </source>
</evidence>